<reference evidence="6 7" key="1">
    <citation type="submission" date="2024-03" db="EMBL/GenBank/DDBJ databases">
        <title>The Genome Sequence of Enterococcus sp. DIV1094.</title>
        <authorList>
            <consortium name="The Broad Institute Genomics Platform"/>
            <consortium name="The Broad Institute Microbial Omics Core"/>
            <consortium name="The Broad Institute Genomic Center for Infectious Diseases"/>
            <person name="Earl A."/>
            <person name="Manson A."/>
            <person name="Gilmore M."/>
            <person name="Schwartman J."/>
            <person name="Shea T."/>
            <person name="Abouelleil A."/>
            <person name="Cao P."/>
            <person name="Chapman S."/>
            <person name="Cusick C."/>
            <person name="Young S."/>
            <person name="Neafsey D."/>
            <person name="Nusbaum C."/>
            <person name="Birren B."/>
        </authorList>
    </citation>
    <scope>NUCLEOTIDE SEQUENCE [LARGE SCALE GENOMIC DNA]</scope>
    <source>
        <strain evidence="6 7">DIV1094</strain>
    </source>
</reference>
<proteinExistence type="inferred from homology"/>
<dbReference type="GO" id="GO:0005524">
    <property type="term" value="F:ATP binding"/>
    <property type="evidence" value="ECO:0007669"/>
    <property type="project" value="UniProtKB-KW"/>
</dbReference>
<keyword evidence="4 6" id="KW-0067">ATP-binding</keyword>
<dbReference type="PANTHER" id="PTHR42798:SF7">
    <property type="entry name" value="ALPHA-D-RIBOSE 1-METHYLPHOSPHONATE 5-TRIPHOSPHATE SYNTHASE SUBUNIT PHNL"/>
    <property type="match status" value="1"/>
</dbReference>
<dbReference type="PROSITE" id="PS50893">
    <property type="entry name" value="ABC_TRANSPORTER_2"/>
    <property type="match status" value="1"/>
</dbReference>
<evidence type="ECO:0000313" key="7">
    <source>
        <dbReference type="Proteomes" id="UP000664360"/>
    </source>
</evidence>
<dbReference type="SUPFAM" id="SSF52540">
    <property type="entry name" value="P-loop containing nucleoside triphosphate hydrolases"/>
    <property type="match status" value="1"/>
</dbReference>
<dbReference type="PANTHER" id="PTHR42798">
    <property type="entry name" value="LIPOPROTEIN-RELEASING SYSTEM ATP-BINDING PROTEIN LOLD"/>
    <property type="match status" value="1"/>
</dbReference>
<keyword evidence="2" id="KW-0813">Transport</keyword>
<dbReference type="InterPro" id="IPR003593">
    <property type="entry name" value="AAA+_ATPase"/>
</dbReference>
<dbReference type="Proteomes" id="UP000664360">
    <property type="component" value="Chromosome"/>
</dbReference>
<keyword evidence="3" id="KW-0547">Nucleotide-binding</keyword>
<dbReference type="EMBL" id="CP147250">
    <property type="protein sequence ID" value="WYJ80451.1"/>
    <property type="molecule type" value="Genomic_DNA"/>
</dbReference>
<protein>
    <submittedName>
        <fullName evidence="6">ABC transporter ATP-binding protein</fullName>
    </submittedName>
</protein>
<evidence type="ECO:0000256" key="2">
    <source>
        <dbReference type="ARBA" id="ARBA00022448"/>
    </source>
</evidence>
<comment type="similarity">
    <text evidence="1">Belongs to the ABC transporter superfamily.</text>
</comment>
<feature type="domain" description="ABC transporter" evidence="5">
    <location>
        <begin position="6"/>
        <end position="245"/>
    </location>
</feature>
<evidence type="ECO:0000313" key="6">
    <source>
        <dbReference type="EMBL" id="WYJ80451.1"/>
    </source>
</evidence>
<dbReference type="InterPro" id="IPR003439">
    <property type="entry name" value="ABC_transporter-like_ATP-bd"/>
</dbReference>
<sequence>MMNKIIEVKHLSKSYGSSKTPVKVLDNISFSVEEGEFIGIMGPSGAGKTTLMNILSTINLPTMGSVLIQGNELTKMKKHELSDFRRKKIGFIFQSFNLIDTLNGKDNILLPLAVENIAKNEMERRVLHVAQLLGIEELMKRYPDEMSVGQRQRIAAARALVVKPEVIFADEPTGALDSKSATELLNYLKTINEVEKTTILLVTHDPYTASYCNRILFIKDGVIFSEVIRRGTRKEFFEKVIDMQATIGGGGKINAL</sequence>
<dbReference type="Gene3D" id="3.40.50.300">
    <property type="entry name" value="P-loop containing nucleotide triphosphate hydrolases"/>
    <property type="match status" value="1"/>
</dbReference>
<dbReference type="Pfam" id="PF00005">
    <property type="entry name" value="ABC_tran"/>
    <property type="match status" value="1"/>
</dbReference>
<name>A0ABZ2T180_9ENTE</name>
<dbReference type="InterPro" id="IPR027417">
    <property type="entry name" value="P-loop_NTPase"/>
</dbReference>
<dbReference type="CDD" id="cd03255">
    <property type="entry name" value="ABC_MJ0796_LolCDE_FtsE"/>
    <property type="match status" value="1"/>
</dbReference>
<evidence type="ECO:0000259" key="5">
    <source>
        <dbReference type="PROSITE" id="PS50893"/>
    </source>
</evidence>
<gene>
    <name evidence="6" type="ORF">DOK79_002014</name>
</gene>
<accession>A0ABZ2T180</accession>
<evidence type="ECO:0000256" key="1">
    <source>
        <dbReference type="ARBA" id="ARBA00005417"/>
    </source>
</evidence>
<evidence type="ECO:0000256" key="3">
    <source>
        <dbReference type="ARBA" id="ARBA00022741"/>
    </source>
</evidence>
<organism evidence="6 7">
    <name type="scientific">Candidatus Enterococcus mangumiae</name>
    <dbReference type="NCBI Taxonomy" id="2230878"/>
    <lineage>
        <taxon>Bacteria</taxon>
        <taxon>Bacillati</taxon>
        <taxon>Bacillota</taxon>
        <taxon>Bacilli</taxon>
        <taxon>Lactobacillales</taxon>
        <taxon>Enterococcaceae</taxon>
        <taxon>Enterococcus</taxon>
    </lineage>
</organism>
<dbReference type="InterPro" id="IPR017911">
    <property type="entry name" value="MacB-like_ATP-bd"/>
</dbReference>
<keyword evidence="7" id="KW-1185">Reference proteome</keyword>
<evidence type="ECO:0000256" key="4">
    <source>
        <dbReference type="ARBA" id="ARBA00022840"/>
    </source>
</evidence>
<dbReference type="SMART" id="SM00382">
    <property type="entry name" value="AAA"/>
    <property type="match status" value="1"/>
</dbReference>